<keyword evidence="8" id="KW-0472">Membrane</keyword>
<dbReference type="CDD" id="cd11041">
    <property type="entry name" value="CYP503A1-like"/>
    <property type="match status" value="1"/>
</dbReference>
<dbReference type="AlphaFoldDB" id="A0A4Q9MPJ3"/>
<gene>
    <name evidence="9" type="ORF">BD311DRAFT_797209</name>
</gene>
<dbReference type="GO" id="GO:0016705">
    <property type="term" value="F:oxidoreductase activity, acting on paired donors, with incorporation or reduction of molecular oxygen"/>
    <property type="evidence" value="ECO:0007669"/>
    <property type="project" value="InterPro"/>
</dbReference>
<keyword evidence="5 6" id="KW-0408">Iron</keyword>
<keyword evidence="8" id="KW-1133">Transmembrane helix</keyword>
<dbReference type="PANTHER" id="PTHR46206">
    <property type="entry name" value="CYTOCHROME P450"/>
    <property type="match status" value="1"/>
</dbReference>
<dbReference type="PROSITE" id="PS00086">
    <property type="entry name" value="CYTOCHROME_P450"/>
    <property type="match status" value="1"/>
</dbReference>
<comment type="cofactor">
    <cofactor evidence="1 6">
        <name>heme</name>
        <dbReference type="ChEBI" id="CHEBI:30413"/>
    </cofactor>
</comment>
<evidence type="ECO:0000256" key="6">
    <source>
        <dbReference type="PIRSR" id="PIRSR602401-1"/>
    </source>
</evidence>
<dbReference type="Gene3D" id="1.10.630.10">
    <property type="entry name" value="Cytochrome P450"/>
    <property type="match status" value="1"/>
</dbReference>
<name>A0A4Q9MPJ3_9APHY</name>
<dbReference type="EMBL" id="ML143422">
    <property type="protein sequence ID" value="TBU28352.1"/>
    <property type="molecule type" value="Genomic_DNA"/>
</dbReference>
<dbReference type="OrthoDB" id="1844152at2759"/>
<sequence length="504" mass="56773">MEVSQGAVYGALAALLAMYILRWRRSPLYRIPTLGGPSDPVLSYWSAFNYLINSRHILREGYEKFHGSAFKIALLDSWMVIVNGSKLVEEIKRRSGEELSAVEETEEFLQIQYILGCEPRDDPYHVDLISGKLTRTLSAILPELLDELRVSLPEYVPTHDDEWATVDATTTMQRVVARLSNRAFVGLPICRDKEYLRLATAVAMDFVKDGFILKMFPQFLRPVVAMLTGSTKRTIRRTLPYLRPVIRERRSQIAEHGLGPDMPGKPGDMLQWIIEQAVPREGDDESIVTRVLLVNFASIHTASMSITHALYHLAAAPEYAEPLREEVMSVTEAHGWTKAAMGRMWKLDSFLKESQRYNGIALTTIGRKAIKDVILSDGTVIPAGTRVASNTYGMHFDNAYYPDADKFDPFRFLNIRKVQGESTKHQLVNMSNDYAAFGVGRHACPGRFFAAIELKAMLAYIVLNYDLKMSGDGARPPNMYIGPTVLPSMNGKILFRRRRTTGTS</sequence>
<dbReference type="Proteomes" id="UP000292957">
    <property type="component" value="Unassembled WGS sequence"/>
</dbReference>
<keyword evidence="4 7" id="KW-0560">Oxidoreductase</keyword>
<reference evidence="9" key="1">
    <citation type="submission" date="2019-01" db="EMBL/GenBank/DDBJ databases">
        <title>Draft genome sequences of three monokaryotic isolates of the white-rot basidiomycete fungus Dichomitus squalens.</title>
        <authorList>
            <consortium name="DOE Joint Genome Institute"/>
            <person name="Lopez S.C."/>
            <person name="Andreopoulos B."/>
            <person name="Pangilinan J."/>
            <person name="Lipzen A."/>
            <person name="Riley R."/>
            <person name="Ahrendt S."/>
            <person name="Ng V."/>
            <person name="Barry K."/>
            <person name="Daum C."/>
            <person name="Grigoriev I.V."/>
            <person name="Hilden K.S."/>
            <person name="Makela M.R."/>
            <person name="de Vries R.P."/>
        </authorList>
    </citation>
    <scope>NUCLEOTIDE SEQUENCE [LARGE SCALE GENOMIC DNA]</scope>
    <source>
        <strain evidence="9">OM18370.1</strain>
    </source>
</reference>
<proteinExistence type="inferred from homology"/>
<dbReference type="GO" id="GO:0005506">
    <property type="term" value="F:iron ion binding"/>
    <property type="evidence" value="ECO:0007669"/>
    <property type="project" value="InterPro"/>
</dbReference>
<dbReference type="InterPro" id="IPR001128">
    <property type="entry name" value="Cyt_P450"/>
</dbReference>
<keyword evidence="3 6" id="KW-0479">Metal-binding</keyword>
<dbReference type="SUPFAM" id="SSF48264">
    <property type="entry name" value="Cytochrome P450"/>
    <property type="match status" value="1"/>
</dbReference>
<dbReference type="GO" id="GO:0004497">
    <property type="term" value="F:monooxygenase activity"/>
    <property type="evidence" value="ECO:0007669"/>
    <property type="project" value="UniProtKB-KW"/>
</dbReference>
<dbReference type="PRINTS" id="PR00463">
    <property type="entry name" value="EP450I"/>
</dbReference>
<dbReference type="Pfam" id="PF00067">
    <property type="entry name" value="p450"/>
    <property type="match status" value="1"/>
</dbReference>
<keyword evidence="8" id="KW-0812">Transmembrane</keyword>
<evidence type="ECO:0000256" key="5">
    <source>
        <dbReference type="ARBA" id="ARBA00023004"/>
    </source>
</evidence>
<accession>A0A4Q9MPJ3</accession>
<dbReference type="InterPro" id="IPR017972">
    <property type="entry name" value="Cyt_P450_CS"/>
</dbReference>
<feature type="binding site" description="axial binding residue" evidence="6">
    <location>
        <position position="444"/>
    </location>
    <ligand>
        <name>heme</name>
        <dbReference type="ChEBI" id="CHEBI:30413"/>
    </ligand>
    <ligandPart>
        <name>Fe</name>
        <dbReference type="ChEBI" id="CHEBI:18248"/>
    </ligandPart>
</feature>
<dbReference type="PANTHER" id="PTHR46206:SF7">
    <property type="entry name" value="P450, PUTATIVE (EUROFUNG)-RELATED"/>
    <property type="match status" value="1"/>
</dbReference>
<comment type="similarity">
    <text evidence="2 7">Belongs to the cytochrome P450 family.</text>
</comment>
<dbReference type="InterPro" id="IPR002401">
    <property type="entry name" value="Cyt_P450_E_grp-I"/>
</dbReference>
<evidence type="ECO:0000256" key="1">
    <source>
        <dbReference type="ARBA" id="ARBA00001971"/>
    </source>
</evidence>
<keyword evidence="7" id="KW-0503">Monooxygenase</keyword>
<protein>
    <submittedName>
        <fullName evidence="9">Cytochrome P450</fullName>
    </submittedName>
</protein>
<evidence type="ECO:0000256" key="7">
    <source>
        <dbReference type="RuleBase" id="RU000461"/>
    </source>
</evidence>
<evidence type="ECO:0000256" key="4">
    <source>
        <dbReference type="ARBA" id="ARBA00023002"/>
    </source>
</evidence>
<keyword evidence="6 7" id="KW-0349">Heme</keyword>
<organism evidence="9">
    <name type="scientific">Dichomitus squalens</name>
    <dbReference type="NCBI Taxonomy" id="114155"/>
    <lineage>
        <taxon>Eukaryota</taxon>
        <taxon>Fungi</taxon>
        <taxon>Dikarya</taxon>
        <taxon>Basidiomycota</taxon>
        <taxon>Agaricomycotina</taxon>
        <taxon>Agaricomycetes</taxon>
        <taxon>Polyporales</taxon>
        <taxon>Polyporaceae</taxon>
        <taxon>Dichomitus</taxon>
    </lineage>
</organism>
<evidence type="ECO:0000256" key="2">
    <source>
        <dbReference type="ARBA" id="ARBA00010617"/>
    </source>
</evidence>
<dbReference type="InterPro" id="IPR036396">
    <property type="entry name" value="Cyt_P450_sf"/>
</dbReference>
<feature type="transmembrane region" description="Helical" evidence="8">
    <location>
        <begin position="6"/>
        <end position="23"/>
    </location>
</feature>
<evidence type="ECO:0000256" key="3">
    <source>
        <dbReference type="ARBA" id="ARBA00022723"/>
    </source>
</evidence>
<dbReference type="GO" id="GO:0020037">
    <property type="term" value="F:heme binding"/>
    <property type="evidence" value="ECO:0007669"/>
    <property type="project" value="InterPro"/>
</dbReference>
<evidence type="ECO:0000313" key="9">
    <source>
        <dbReference type="EMBL" id="TBU28352.1"/>
    </source>
</evidence>
<evidence type="ECO:0000256" key="8">
    <source>
        <dbReference type="SAM" id="Phobius"/>
    </source>
</evidence>